<feature type="signal peptide" evidence="10">
    <location>
        <begin position="1"/>
        <end position="28"/>
    </location>
</feature>
<dbReference type="PROSITE" id="PS51551">
    <property type="entry name" value="EPHRIN_RBD_2"/>
    <property type="match status" value="1"/>
</dbReference>
<evidence type="ECO:0000256" key="1">
    <source>
        <dbReference type="ARBA" id="ARBA00004589"/>
    </source>
</evidence>
<feature type="chain" id="PRO_5035832040" description="Ephrin RBD domain-containing protein" evidence="10">
    <location>
        <begin position="29"/>
        <end position="199"/>
    </location>
</feature>
<dbReference type="GO" id="GO:0005886">
    <property type="term" value="C:plasma membrane"/>
    <property type="evidence" value="ECO:0007669"/>
    <property type="project" value="TreeGrafter"/>
</dbReference>
<dbReference type="Proteomes" id="UP000829720">
    <property type="component" value="Unassembled WGS sequence"/>
</dbReference>
<evidence type="ECO:0000256" key="5">
    <source>
        <dbReference type="ARBA" id="ARBA00023157"/>
    </source>
</evidence>
<dbReference type="PANTHER" id="PTHR11304">
    <property type="entry name" value="EPHRIN"/>
    <property type="match status" value="1"/>
</dbReference>
<dbReference type="InterPro" id="IPR008972">
    <property type="entry name" value="Cupredoxin"/>
</dbReference>
<dbReference type="GO" id="GO:0098552">
    <property type="term" value="C:side of membrane"/>
    <property type="evidence" value="ECO:0007669"/>
    <property type="project" value="UniProtKB-KW"/>
</dbReference>
<keyword evidence="5" id="KW-1015">Disulfide bond</keyword>
<evidence type="ECO:0000256" key="6">
    <source>
        <dbReference type="ARBA" id="ARBA00023180"/>
    </source>
</evidence>
<dbReference type="AlphaFoldDB" id="A0A8T3E3Q0"/>
<proteinExistence type="inferred from homology"/>
<dbReference type="EMBL" id="JAERUA010000003">
    <property type="protein sequence ID" value="KAI1901508.1"/>
    <property type="molecule type" value="Genomic_DNA"/>
</dbReference>
<evidence type="ECO:0000256" key="3">
    <source>
        <dbReference type="ARBA" id="ARBA00022729"/>
    </source>
</evidence>
<dbReference type="OrthoDB" id="6250301at2759"/>
<dbReference type="PRINTS" id="PR01347">
    <property type="entry name" value="EPHRIN"/>
</dbReference>
<accession>A0A8T3E3Q0</accession>
<dbReference type="InterPro" id="IPR034252">
    <property type="entry name" value="Ephrin-A_Ecto"/>
</dbReference>
<keyword evidence="7" id="KW-0449">Lipoprotein</keyword>
<feature type="domain" description="Ephrin RBD" evidence="11">
    <location>
        <begin position="28"/>
        <end position="162"/>
    </location>
</feature>
<keyword evidence="13" id="KW-1185">Reference proteome</keyword>
<keyword evidence="4 9" id="KW-0472">Membrane</keyword>
<dbReference type="Pfam" id="PF00812">
    <property type="entry name" value="Ephrin"/>
    <property type="match status" value="1"/>
</dbReference>
<evidence type="ECO:0000256" key="7">
    <source>
        <dbReference type="ARBA" id="ARBA00023288"/>
    </source>
</evidence>
<comment type="caution">
    <text evidence="8">Lacks conserved residue(s) required for the propagation of feature annotation.</text>
</comment>
<keyword evidence="3 10" id="KW-0732">Signal</keyword>
<dbReference type="InterPro" id="IPR019765">
    <property type="entry name" value="Ephrin_CS"/>
</dbReference>
<evidence type="ECO:0000256" key="8">
    <source>
        <dbReference type="PROSITE-ProRule" id="PRU00884"/>
    </source>
</evidence>
<organism evidence="12 13">
    <name type="scientific">Albula goreensis</name>
    <dbReference type="NCBI Taxonomy" id="1534307"/>
    <lineage>
        <taxon>Eukaryota</taxon>
        <taxon>Metazoa</taxon>
        <taxon>Chordata</taxon>
        <taxon>Craniata</taxon>
        <taxon>Vertebrata</taxon>
        <taxon>Euteleostomi</taxon>
        <taxon>Actinopterygii</taxon>
        <taxon>Neopterygii</taxon>
        <taxon>Teleostei</taxon>
        <taxon>Albuliformes</taxon>
        <taxon>Albulidae</taxon>
        <taxon>Albula</taxon>
    </lineage>
</organism>
<evidence type="ECO:0000256" key="2">
    <source>
        <dbReference type="ARBA" id="ARBA00022622"/>
    </source>
</evidence>
<sequence length="199" mass="22336">MGWYGCPGTRTVWKITILFLQLVPAALGTRHAVYWNSTNTRLSQGDFSIEVNPGDYLDILCPHYPPETPSSAAMETLALYLVREQEFQGCQDTQGAVKRWECNRPRAPLGPVRFSEKFQRFTPFSMGFEFLPGHHYYYSSMAIEDSPQLPCMKLRVTVCCETAGANQGTSAPYKEVISSAGRAQLSLLLFIPLFIHSSI</sequence>
<comment type="subcellular location">
    <subcellularLocation>
        <location evidence="1">Membrane</location>
        <topology evidence="1">Lipid-anchor</topology>
        <topology evidence="1">GPI-anchor</topology>
    </subcellularLocation>
</comment>
<dbReference type="GO" id="GO:0048013">
    <property type="term" value="P:ephrin receptor signaling pathway"/>
    <property type="evidence" value="ECO:0007669"/>
    <property type="project" value="InterPro"/>
</dbReference>
<keyword evidence="2" id="KW-0336">GPI-anchor</keyword>
<comment type="similarity">
    <text evidence="8 9">Belongs to the ephrin family.</text>
</comment>
<evidence type="ECO:0000256" key="9">
    <source>
        <dbReference type="RuleBase" id="RU004375"/>
    </source>
</evidence>
<dbReference type="PROSITE" id="PS01299">
    <property type="entry name" value="EPHRIN_RBD_1"/>
    <property type="match status" value="1"/>
</dbReference>
<evidence type="ECO:0000256" key="4">
    <source>
        <dbReference type="ARBA" id="ARBA00023136"/>
    </source>
</evidence>
<dbReference type="Gene3D" id="2.60.40.420">
    <property type="entry name" value="Cupredoxins - blue copper proteins"/>
    <property type="match status" value="1"/>
</dbReference>
<evidence type="ECO:0000259" key="11">
    <source>
        <dbReference type="PROSITE" id="PS51551"/>
    </source>
</evidence>
<evidence type="ECO:0000313" key="12">
    <source>
        <dbReference type="EMBL" id="KAI1901508.1"/>
    </source>
</evidence>
<dbReference type="GO" id="GO:0007411">
    <property type="term" value="P:axon guidance"/>
    <property type="evidence" value="ECO:0007669"/>
    <property type="project" value="TreeGrafter"/>
</dbReference>
<dbReference type="CDD" id="cd10425">
    <property type="entry name" value="Ephrin-A_Ectodomain"/>
    <property type="match status" value="1"/>
</dbReference>
<comment type="caution">
    <text evidence="12">The sequence shown here is derived from an EMBL/GenBank/DDBJ whole genome shotgun (WGS) entry which is preliminary data.</text>
</comment>
<evidence type="ECO:0000256" key="10">
    <source>
        <dbReference type="SAM" id="SignalP"/>
    </source>
</evidence>
<evidence type="ECO:0000313" key="13">
    <source>
        <dbReference type="Proteomes" id="UP000829720"/>
    </source>
</evidence>
<protein>
    <recommendedName>
        <fullName evidence="11">Ephrin RBD domain-containing protein</fullName>
    </recommendedName>
</protein>
<dbReference type="SUPFAM" id="SSF49503">
    <property type="entry name" value="Cupredoxins"/>
    <property type="match status" value="1"/>
</dbReference>
<dbReference type="PANTHER" id="PTHR11304:SF42">
    <property type="entry name" value="EPHRIN-A4"/>
    <property type="match status" value="1"/>
</dbReference>
<gene>
    <name evidence="12" type="ORF">AGOR_G00035150</name>
</gene>
<dbReference type="InterPro" id="IPR001799">
    <property type="entry name" value="Ephrin_RBD"/>
</dbReference>
<dbReference type="GO" id="GO:0046875">
    <property type="term" value="F:ephrin receptor binding"/>
    <property type="evidence" value="ECO:0007669"/>
    <property type="project" value="InterPro"/>
</dbReference>
<reference evidence="12" key="1">
    <citation type="submission" date="2021-01" db="EMBL/GenBank/DDBJ databases">
        <authorList>
            <person name="Zahm M."/>
            <person name="Roques C."/>
            <person name="Cabau C."/>
            <person name="Klopp C."/>
            <person name="Donnadieu C."/>
            <person name="Jouanno E."/>
            <person name="Lampietro C."/>
            <person name="Louis A."/>
            <person name="Herpin A."/>
            <person name="Echchiki A."/>
            <person name="Berthelot C."/>
            <person name="Parey E."/>
            <person name="Roest-Crollius H."/>
            <person name="Braasch I."/>
            <person name="Postlethwait J."/>
            <person name="Bobe J."/>
            <person name="Montfort J."/>
            <person name="Bouchez O."/>
            <person name="Begum T."/>
            <person name="Mejri S."/>
            <person name="Adams A."/>
            <person name="Chen W.-J."/>
            <person name="Guiguen Y."/>
        </authorList>
    </citation>
    <scope>NUCLEOTIDE SEQUENCE</scope>
    <source>
        <tissue evidence="12">Blood</tissue>
    </source>
</reference>
<name>A0A8T3E3Q0_9TELE</name>
<dbReference type="InterPro" id="IPR031328">
    <property type="entry name" value="Ephrin"/>
</dbReference>
<keyword evidence="6" id="KW-0325">Glycoprotein</keyword>